<evidence type="ECO:0000313" key="6">
    <source>
        <dbReference type="EMBL" id="CRK48797.1"/>
    </source>
</evidence>
<dbReference type="Pfam" id="PF25767">
    <property type="entry name" value="ARM_TBCD_2nd"/>
    <property type="match status" value="2"/>
</dbReference>
<feature type="compositionally biased region" description="Basic residues" evidence="3">
    <location>
        <begin position="1"/>
        <end position="17"/>
    </location>
</feature>
<name>A0A0G4NQQ5_VERLO</name>
<accession>A0A0G4NQQ5</accession>
<evidence type="ECO:0000256" key="1">
    <source>
        <dbReference type="ARBA" id="ARBA00023186"/>
    </source>
</evidence>
<evidence type="ECO:0000259" key="5">
    <source>
        <dbReference type="Pfam" id="PF25767"/>
    </source>
</evidence>
<dbReference type="EMBL" id="CVQI01037939">
    <property type="protein sequence ID" value="CRK48797.1"/>
    <property type="molecule type" value="Genomic_DNA"/>
</dbReference>
<dbReference type="GO" id="GO:0048487">
    <property type="term" value="F:beta-tubulin binding"/>
    <property type="evidence" value="ECO:0007669"/>
    <property type="project" value="InterPro"/>
</dbReference>
<keyword evidence="1" id="KW-0143">Chaperone</keyword>
<sequence length="1461" mass="157792">MGRGKRRNANKQGRHSGPRSESWKSYAQVEKKHEKLQAYYDGLLQLPEEEREQFWDALKRELPNSFRFAGSKGPSLLALTDSVRAHAAAAEPSQRDWIWEERYLVLLWLAQLLLAPFDLSTISSADPADDAALVPLPGFAWPVGLPAITTRVLPLAVKYLASPGKERDGARHLLVRLSMRRDMQGLPAITTRVLPLAVKYLASPGKERDGARHLLVRLSMRRDMQSLGVLDALVSWALASLRPRDVATTKTADDIDDNDNDDGSPHAPEHQPYFHIGVLSFLAGVLRASVNTSDMDASLSAIFTVVHAVSEADSPIAASIRAYAVARKMVIKVIRSIAVLLLGSGGHQHRDREPHPAIDLVELAIGYLLERLADNDTPSLGVLDALVSWALASLRPRDVAATKTAGGGSRDAPEHQPYFHIGVLSFLAGVLRASVNTSDMDASLSTIFAVVHAVSEADSPIAASIRAYAVARKMVIKVIRSIAVLLLGGHRRRDREPHPAIDLVELSIGYLLERLADNDTPVRLAASKALSVITLKLDPDMADEVVDAVLDALNRNVLWAVSAVGTAEPVRDLSAVDPLEWHGLTLTLSHLLYRRSPPARQLPAIIAALLLALAFEKRSTSGSSVGANLDPDMADEVVDAVLDALNRNVLWAVSAIGTSEPVRDLSAVDPLEWHGLTLTLSHLLYRRSPPARQLPAIIAALLLALAFEKRSTSGSSVGANVRDAACFGIWALARRYTTAELLAVPTGETTSSSSSSSAPPSILQRLATELTVTASLDPAGNIRRGASAGLQELIGRHPDTVDKGIWLVLTVDYHAVALRARALHEGALKAAKLSPVYGRALLRGLLDWRGVGDPDAGARRVAGASFGTLTRELSSGQEKELTQFQVSAKMVLERLGGLQNRQVEERHGLLLCLASVLDKFPSLVGALEDVLSADDVSIAQRVVREVSDILQAVNQTTYRRPELVAEAANRLIIASLPVLQAASPGAAANTTPTGLQLLRPGFEVVSPDSTQDLLQIVAAVDALPEIPSQVKALVHHFEATISAGLSRPEKSTIAAAAEAALVLLAFSEPAERNRIVTQWAATTRQKPTSRTTSDHGYFAALTMAHPLTTTATRGCTSDTADAPERDIATDAILSRWASDKDIDTRVAILQSLTESVVLQDGAPAFLDLLAQGLNDYTATARGDSGGSTRQQECLRAAVSKLYLNVLRLAAEKLDRVRTEAQAVLSLTLTPSYAVWFNKLTFSSRTYLLALLTLYAQDEYIHPLIMELARADPDAWMAELLAGYVTSADTGNEDLVIAARAALTEYCSIAPANRDDVCTALVRNLSSRQGQDRVLVPTLEIVAFLYRAGLFAGCQGVDPKRLCLLVQKAGYKTGSIRKLEACIHVYGCVAMFEDHAEAAAQEARKRLGALMFHPWPRVRSMVVDELWQLFCDDEAGSRLKSVDWGRADKGAIRSVVSVLGLA</sequence>
<feature type="repeat" description="HEAT" evidence="2">
    <location>
        <begin position="507"/>
        <end position="544"/>
    </location>
</feature>
<dbReference type="Pfam" id="PF23579">
    <property type="entry name" value="ARM_TBCD"/>
    <property type="match status" value="1"/>
</dbReference>
<organism evidence="6 7">
    <name type="scientific">Verticillium longisporum</name>
    <name type="common">Verticillium dahliae var. longisporum</name>
    <dbReference type="NCBI Taxonomy" id="100787"/>
    <lineage>
        <taxon>Eukaryota</taxon>
        <taxon>Fungi</taxon>
        <taxon>Dikarya</taxon>
        <taxon>Ascomycota</taxon>
        <taxon>Pezizomycotina</taxon>
        <taxon>Sordariomycetes</taxon>
        <taxon>Hypocreomycetidae</taxon>
        <taxon>Glomerellales</taxon>
        <taxon>Plectosphaerellaceae</taxon>
        <taxon>Verticillium</taxon>
    </lineage>
</organism>
<dbReference type="SUPFAM" id="SSF48371">
    <property type="entry name" value="ARM repeat"/>
    <property type="match status" value="1"/>
</dbReference>
<feature type="domain" description="Tubulin-folding cofactor D C-terminal" evidence="4">
    <location>
        <begin position="1201"/>
        <end position="1377"/>
    </location>
</feature>
<gene>
    <name evidence="6" type="ORF">BN1723_008205</name>
</gene>
<reference evidence="7" key="1">
    <citation type="submission" date="2015-05" db="EMBL/GenBank/DDBJ databases">
        <authorList>
            <person name="Fogelqvist Johan"/>
        </authorList>
    </citation>
    <scope>NUCLEOTIDE SEQUENCE [LARGE SCALE GENOMIC DNA]</scope>
</reference>
<dbReference type="InterPro" id="IPR022577">
    <property type="entry name" value="TBCD_C"/>
</dbReference>
<dbReference type="PANTHER" id="PTHR12658:SF0">
    <property type="entry name" value="TUBULIN-SPECIFIC CHAPERONE D"/>
    <property type="match status" value="1"/>
</dbReference>
<dbReference type="InterPro" id="IPR021133">
    <property type="entry name" value="HEAT_type_2"/>
</dbReference>
<dbReference type="GO" id="GO:0007021">
    <property type="term" value="P:tubulin complex assembly"/>
    <property type="evidence" value="ECO:0007669"/>
    <property type="project" value="InterPro"/>
</dbReference>
<feature type="domain" description="Tubulin-folding cofactor D ARM repeats" evidence="5">
    <location>
        <begin position="500"/>
        <end position="627"/>
    </location>
</feature>
<dbReference type="GO" id="GO:0007023">
    <property type="term" value="P:post-chaperonin tubulin folding pathway"/>
    <property type="evidence" value="ECO:0007669"/>
    <property type="project" value="InterPro"/>
</dbReference>
<dbReference type="Proteomes" id="UP000045706">
    <property type="component" value="Unassembled WGS sequence"/>
</dbReference>
<dbReference type="PANTHER" id="PTHR12658">
    <property type="entry name" value="BETA-TUBULIN COFACTOR D"/>
    <property type="match status" value="1"/>
</dbReference>
<evidence type="ECO:0000259" key="4">
    <source>
        <dbReference type="Pfam" id="PF12612"/>
    </source>
</evidence>
<proteinExistence type="predicted"/>
<dbReference type="Pfam" id="PF12612">
    <property type="entry name" value="TFCD_C"/>
    <property type="match status" value="1"/>
</dbReference>
<dbReference type="GO" id="GO:0000226">
    <property type="term" value="P:microtubule cytoskeleton organization"/>
    <property type="evidence" value="ECO:0007669"/>
    <property type="project" value="TreeGrafter"/>
</dbReference>
<evidence type="ECO:0000256" key="2">
    <source>
        <dbReference type="PROSITE-ProRule" id="PRU00103"/>
    </source>
</evidence>
<feature type="region of interest" description="Disordered" evidence="3">
    <location>
        <begin position="249"/>
        <end position="269"/>
    </location>
</feature>
<protein>
    <submittedName>
        <fullName evidence="6">Uncharacterized protein</fullName>
    </submittedName>
</protein>
<dbReference type="InterPro" id="IPR058033">
    <property type="entry name" value="ARM_TBCD_2nd"/>
</dbReference>
<dbReference type="GO" id="GO:0005096">
    <property type="term" value="F:GTPase activator activity"/>
    <property type="evidence" value="ECO:0007669"/>
    <property type="project" value="InterPro"/>
</dbReference>
<evidence type="ECO:0000256" key="3">
    <source>
        <dbReference type="SAM" id="MobiDB-lite"/>
    </source>
</evidence>
<feature type="domain" description="Tubulin-folding cofactor D ARM repeats" evidence="5">
    <location>
        <begin position="672"/>
        <end position="805"/>
    </location>
</feature>
<evidence type="ECO:0000313" key="7">
    <source>
        <dbReference type="Proteomes" id="UP000045706"/>
    </source>
</evidence>
<feature type="region of interest" description="Disordered" evidence="3">
    <location>
        <begin position="1"/>
        <end position="25"/>
    </location>
</feature>
<dbReference type="InterPro" id="IPR016024">
    <property type="entry name" value="ARM-type_fold"/>
</dbReference>
<dbReference type="PROSITE" id="PS50077">
    <property type="entry name" value="HEAT_REPEAT"/>
    <property type="match status" value="1"/>
</dbReference>
<dbReference type="InterPro" id="IPR033162">
    <property type="entry name" value="TBCD"/>
</dbReference>